<evidence type="ECO:0000313" key="2">
    <source>
        <dbReference type="EMBL" id="EIN04967.1"/>
    </source>
</evidence>
<dbReference type="SUPFAM" id="SSF52317">
    <property type="entry name" value="Class I glutamine amidotransferase-like"/>
    <property type="match status" value="1"/>
</dbReference>
<proteinExistence type="predicted"/>
<dbReference type="Pfam" id="PF01965">
    <property type="entry name" value="DJ-1_PfpI"/>
    <property type="match status" value="1"/>
</dbReference>
<keyword evidence="3" id="KW-1185">Reference proteome</keyword>
<evidence type="ECO:0000313" key="3">
    <source>
        <dbReference type="Proteomes" id="UP000054196"/>
    </source>
</evidence>
<name>R7S536_PUNST</name>
<dbReference type="CDD" id="cd03139">
    <property type="entry name" value="GATase1_PfpI_2"/>
    <property type="match status" value="1"/>
</dbReference>
<protein>
    <submittedName>
        <fullName evidence="2">Class I glutamine amidotransferase-like protein</fullName>
    </submittedName>
</protein>
<dbReference type="GO" id="GO:0016740">
    <property type="term" value="F:transferase activity"/>
    <property type="evidence" value="ECO:0007669"/>
    <property type="project" value="UniProtKB-KW"/>
</dbReference>
<dbReference type="OrthoDB" id="543156at2759"/>
<dbReference type="GeneID" id="18880004"/>
<dbReference type="PANTHER" id="PTHR43130">
    <property type="entry name" value="ARAC-FAMILY TRANSCRIPTIONAL REGULATOR"/>
    <property type="match status" value="1"/>
</dbReference>
<dbReference type="KEGG" id="psq:PUNSTDRAFT_138154"/>
<keyword evidence="2" id="KW-0808">Transferase</keyword>
<keyword evidence="2" id="KW-0315">Glutamine amidotransferase</keyword>
<evidence type="ECO:0000259" key="1">
    <source>
        <dbReference type="Pfam" id="PF01965"/>
    </source>
</evidence>
<dbReference type="InterPro" id="IPR029062">
    <property type="entry name" value="Class_I_gatase-like"/>
</dbReference>
<dbReference type="AlphaFoldDB" id="R7S536"/>
<feature type="domain" description="DJ-1/PfpI" evidence="1">
    <location>
        <begin position="50"/>
        <end position="171"/>
    </location>
</feature>
<accession>R7S536</accession>
<dbReference type="eggNOG" id="ENOG502S46I">
    <property type="taxonomic scope" value="Eukaryota"/>
</dbReference>
<dbReference type="RefSeq" id="XP_007387890.1">
    <property type="nucleotide sequence ID" value="XM_007387828.1"/>
</dbReference>
<organism evidence="2 3">
    <name type="scientific">Punctularia strigosozonata (strain HHB-11173)</name>
    <name type="common">White-rot fungus</name>
    <dbReference type="NCBI Taxonomy" id="741275"/>
    <lineage>
        <taxon>Eukaryota</taxon>
        <taxon>Fungi</taxon>
        <taxon>Dikarya</taxon>
        <taxon>Basidiomycota</taxon>
        <taxon>Agaricomycotina</taxon>
        <taxon>Agaricomycetes</taxon>
        <taxon>Corticiales</taxon>
        <taxon>Punctulariaceae</taxon>
        <taxon>Punctularia</taxon>
    </lineage>
</organism>
<dbReference type="HOGENOM" id="CLU_000445_44_8_1"/>
<dbReference type="InterPro" id="IPR052158">
    <property type="entry name" value="INH-QAR"/>
</dbReference>
<dbReference type="OMA" id="MDGTFNT"/>
<dbReference type="InterPro" id="IPR002818">
    <property type="entry name" value="DJ-1/PfpI"/>
</dbReference>
<reference evidence="3" key="1">
    <citation type="journal article" date="2012" name="Science">
        <title>The Paleozoic origin of enzymatic lignin decomposition reconstructed from 31 fungal genomes.</title>
        <authorList>
            <person name="Floudas D."/>
            <person name="Binder M."/>
            <person name="Riley R."/>
            <person name="Barry K."/>
            <person name="Blanchette R.A."/>
            <person name="Henrissat B."/>
            <person name="Martinez A.T."/>
            <person name="Otillar R."/>
            <person name="Spatafora J.W."/>
            <person name="Yadav J.S."/>
            <person name="Aerts A."/>
            <person name="Benoit I."/>
            <person name="Boyd A."/>
            <person name="Carlson A."/>
            <person name="Copeland A."/>
            <person name="Coutinho P.M."/>
            <person name="de Vries R.P."/>
            <person name="Ferreira P."/>
            <person name="Findley K."/>
            <person name="Foster B."/>
            <person name="Gaskell J."/>
            <person name="Glotzer D."/>
            <person name="Gorecki P."/>
            <person name="Heitman J."/>
            <person name="Hesse C."/>
            <person name="Hori C."/>
            <person name="Igarashi K."/>
            <person name="Jurgens J.A."/>
            <person name="Kallen N."/>
            <person name="Kersten P."/>
            <person name="Kohler A."/>
            <person name="Kuees U."/>
            <person name="Kumar T.K.A."/>
            <person name="Kuo A."/>
            <person name="LaButti K."/>
            <person name="Larrondo L.F."/>
            <person name="Lindquist E."/>
            <person name="Ling A."/>
            <person name="Lombard V."/>
            <person name="Lucas S."/>
            <person name="Lundell T."/>
            <person name="Martin R."/>
            <person name="McLaughlin D.J."/>
            <person name="Morgenstern I."/>
            <person name="Morin E."/>
            <person name="Murat C."/>
            <person name="Nagy L.G."/>
            <person name="Nolan M."/>
            <person name="Ohm R.A."/>
            <person name="Patyshakuliyeva A."/>
            <person name="Rokas A."/>
            <person name="Ruiz-Duenas F.J."/>
            <person name="Sabat G."/>
            <person name="Salamov A."/>
            <person name="Samejima M."/>
            <person name="Schmutz J."/>
            <person name="Slot J.C."/>
            <person name="St John F."/>
            <person name="Stenlid J."/>
            <person name="Sun H."/>
            <person name="Sun S."/>
            <person name="Syed K."/>
            <person name="Tsang A."/>
            <person name="Wiebenga A."/>
            <person name="Young D."/>
            <person name="Pisabarro A."/>
            <person name="Eastwood D.C."/>
            <person name="Martin F."/>
            <person name="Cullen D."/>
            <person name="Grigoriev I.V."/>
            <person name="Hibbett D.S."/>
        </authorList>
    </citation>
    <scope>NUCLEOTIDE SEQUENCE [LARGE SCALE GENOMIC DNA]</scope>
    <source>
        <strain evidence="3">HHB-11173 SS5</strain>
    </source>
</reference>
<dbReference type="PANTHER" id="PTHR43130:SF15">
    <property type="entry name" value="THIJ_PFPI FAMILY PROTEIN (AFU_ORTHOLOGUE AFUA_5G14240)"/>
    <property type="match status" value="1"/>
</dbReference>
<dbReference type="Proteomes" id="UP000054196">
    <property type="component" value="Unassembled WGS sequence"/>
</dbReference>
<dbReference type="Gene3D" id="3.40.50.880">
    <property type="match status" value="1"/>
</dbReference>
<dbReference type="EMBL" id="JH687552">
    <property type="protein sequence ID" value="EIN04967.1"/>
    <property type="molecule type" value="Genomic_DNA"/>
</dbReference>
<gene>
    <name evidence="2" type="ORF">PUNSTDRAFT_138154</name>
</gene>
<sequence>MSTPERPLDFLGFVETLSQSGGAPHTPKYVFDIDVLSKSLEPVKPFGAGPRVSPTSTYGAALGSDGKQYDIIVIPAGSSWIGAQEQEAVDFITKQGAKAKYVLSVCLGSGILAASGLLDGKRATSNKMFFKEVAGVFPKVNWVPKARWVVDGKFWTGSGVTAGFDMAYAFASELLGKEWADKLAAFIEYKPATDPEDDEFAAVYGLV</sequence>